<evidence type="ECO:0000313" key="1">
    <source>
        <dbReference type="EMBL" id="EHJ08456.1"/>
    </source>
</evidence>
<sequence length="31" mass="3468">MKNGFATLKDLGFSNRAIAHELGRVNQTIHK</sequence>
<accession>G5JHA8</accession>
<reference evidence="1 2" key="1">
    <citation type="journal article" date="2012" name="BMC Genomics">
        <title>Comparative genomic analysis of the genus Staphylococcus including Staphylococcus aureus and its newly described sister species Staphylococcus simiae.</title>
        <authorList>
            <person name="Suzuki H."/>
            <person name="Lefebure T."/>
            <person name="Pavinski Bitar P."/>
            <person name="Stanhope M.J."/>
        </authorList>
    </citation>
    <scope>NUCLEOTIDE SEQUENCE [LARGE SCALE GENOMIC DNA]</scope>
    <source>
        <strain evidence="1 2">CCM 7213</strain>
    </source>
</reference>
<comment type="caution">
    <text evidence="1">The sequence shown here is derived from an EMBL/GenBank/DDBJ whole genome shotgun (WGS) entry which is preliminary data.</text>
</comment>
<dbReference type="AlphaFoldDB" id="G5JHA8"/>
<name>G5JHA8_9STAP</name>
<gene>
    <name evidence="1" type="ORF">SS7213T_04185</name>
</gene>
<protein>
    <submittedName>
        <fullName evidence="1">Uncharacterized protein</fullName>
    </submittedName>
</protein>
<dbReference type="Proteomes" id="UP000005413">
    <property type="component" value="Unassembled WGS sequence"/>
</dbReference>
<organism evidence="1 2">
    <name type="scientific">Staphylococcus simiae CCM 7213 = CCUG 51256</name>
    <dbReference type="NCBI Taxonomy" id="911238"/>
    <lineage>
        <taxon>Bacteria</taxon>
        <taxon>Bacillati</taxon>
        <taxon>Bacillota</taxon>
        <taxon>Bacilli</taxon>
        <taxon>Bacillales</taxon>
        <taxon>Staphylococcaceae</taxon>
        <taxon>Staphylococcus</taxon>
    </lineage>
</organism>
<dbReference type="EMBL" id="AEUN01000307">
    <property type="protein sequence ID" value="EHJ08456.1"/>
    <property type="molecule type" value="Genomic_DNA"/>
</dbReference>
<keyword evidence="2" id="KW-1185">Reference proteome</keyword>
<evidence type="ECO:0000313" key="2">
    <source>
        <dbReference type="Proteomes" id="UP000005413"/>
    </source>
</evidence>
<proteinExistence type="predicted"/>